<evidence type="ECO:0000259" key="1">
    <source>
        <dbReference type="Pfam" id="PF26130"/>
    </source>
</evidence>
<comment type="caution">
    <text evidence="2">The sequence shown here is derived from an EMBL/GenBank/DDBJ whole genome shotgun (WGS) entry which is preliminary data.</text>
</comment>
<dbReference type="Proteomes" id="UP001151760">
    <property type="component" value="Unassembled WGS sequence"/>
</dbReference>
<dbReference type="Pfam" id="PF26130">
    <property type="entry name" value="PB1-like"/>
    <property type="match status" value="1"/>
</dbReference>
<dbReference type="InterPro" id="IPR058594">
    <property type="entry name" value="PB1-like_dom_pln"/>
</dbReference>
<reference evidence="2" key="2">
    <citation type="submission" date="2022-01" db="EMBL/GenBank/DDBJ databases">
        <authorList>
            <person name="Yamashiro T."/>
            <person name="Shiraishi A."/>
            <person name="Satake H."/>
            <person name="Nakayama K."/>
        </authorList>
    </citation>
    <scope>NUCLEOTIDE SEQUENCE</scope>
</reference>
<sequence length="132" mass="15215">MVVPLPFIVNLYHDGVFRVNPFQYVNSDSKVIDDVSFDGMSFKDFFGTVRRLVIVSPISMYYKITSDPLTALKLIKTNEDLCSFVKACYENNFKIELFTEHSGYKIKAMIAEELHPKKHVSHVDLHVETITH</sequence>
<name>A0ABQ5DVW8_9ASTR</name>
<gene>
    <name evidence="2" type="ORF">Tco_0951227</name>
</gene>
<reference evidence="2" key="1">
    <citation type="journal article" date="2022" name="Int. J. Mol. Sci.">
        <title>Draft Genome of Tanacetum Coccineum: Genomic Comparison of Closely Related Tanacetum-Family Plants.</title>
        <authorList>
            <person name="Yamashiro T."/>
            <person name="Shiraishi A."/>
            <person name="Nakayama K."/>
            <person name="Satake H."/>
        </authorList>
    </citation>
    <scope>NUCLEOTIDE SEQUENCE</scope>
</reference>
<accession>A0ABQ5DVW8</accession>
<feature type="domain" description="PB1-like" evidence="1">
    <location>
        <begin position="9"/>
        <end position="101"/>
    </location>
</feature>
<keyword evidence="3" id="KW-1185">Reference proteome</keyword>
<dbReference type="EMBL" id="BQNB010015651">
    <property type="protein sequence ID" value="GJT42512.1"/>
    <property type="molecule type" value="Genomic_DNA"/>
</dbReference>
<organism evidence="2 3">
    <name type="scientific">Tanacetum coccineum</name>
    <dbReference type="NCBI Taxonomy" id="301880"/>
    <lineage>
        <taxon>Eukaryota</taxon>
        <taxon>Viridiplantae</taxon>
        <taxon>Streptophyta</taxon>
        <taxon>Embryophyta</taxon>
        <taxon>Tracheophyta</taxon>
        <taxon>Spermatophyta</taxon>
        <taxon>Magnoliopsida</taxon>
        <taxon>eudicotyledons</taxon>
        <taxon>Gunneridae</taxon>
        <taxon>Pentapetalae</taxon>
        <taxon>asterids</taxon>
        <taxon>campanulids</taxon>
        <taxon>Asterales</taxon>
        <taxon>Asteraceae</taxon>
        <taxon>Asteroideae</taxon>
        <taxon>Anthemideae</taxon>
        <taxon>Anthemidinae</taxon>
        <taxon>Tanacetum</taxon>
    </lineage>
</organism>
<evidence type="ECO:0000313" key="3">
    <source>
        <dbReference type="Proteomes" id="UP001151760"/>
    </source>
</evidence>
<evidence type="ECO:0000313" key="2">
    <source>
        <dbReference type="EMBL" id="GJT42512.1"/>
    </source>
</evidence>
<proteinExistence type="predicted"/>
<protein>
    <recommendedName>
        <fullName evidence="1">PB1-like domain-containing protein</fullName>
    </recommendedName>
</protein>